<dbReference type="SUPFAM" id="SSF55729">
    <property type="entry name" value="Acyl-CoA N-acyltransferases (Nat)"/>
    <property type="match status" value="1"/>
</dbReference>
<organism evidence="2 3">
    <name type="scientific">Micromonospora krabiensis</name>
    <dbReference type="NCBI Taxonomy" id="307121"/>
    <lineage>
        <taxon>Bacteria</taxon>
        <taxon>Bacillati</taxon>
        <taxon>Actinomycetota</taxon>
        <taxon>Actinomycetes</taxon>
        <taxon>Micromonosporales</taxon>
        <taxon>Micromonosporaceae</taxon>
        <taxon>Micromonospora</taxon>
    </lineage>
</organism>
<dbReference type="PROSITE" id="PS51186">
    <property type="entry name" value="GNAT"/>
    <property type="match status" value="1"/>
</dbReference>
<evidence type="ECO:0000313" key="2">
    <source>
        <dbReference type="EMBL" id="SBV24882.1"/>
    </source>
</evidence>
<dbReference type="STRING" id="307121.GA0070620_0347"/>
<dbReference type="AlphaFoldDB" id="A0A1C3MX25"/>
<protein>
    <submittedName>
        <fullName evidence="2">Acetyltransferase (GNAT) family protein</fullName>
    </submittedName>
</protein>
<dbReference type="Gene3D" id="3.40.630.30">
    <property type="match status" value="1"/>
</dbReference>
<evidence type="ECO:0000313" key="3">
    <source>
        <dbReference type="Proteomes" id="UP000199393"/>
    </source>
</evidence>
<accession>A0A1C3MX25</accession>
<keyword evidence="2" id="KW-0808">Transferase</keyword>
<dbReference type="GO" id="GO:0016747">
    <property type="term" value="F:acyltransferase activity, transferring groups other than amino-acyl groups"/>
    <property type="evidence" value="ECO:0007669"/>
    <property type="project" value="InterPro"/>
</dbReference>
<evidence type="ECO:0000259" key="1">
    <source>
        <dbReference type="PROSITE" id="PS51186"/>
    </source>
</evidence>
<dbReference type="Proteomes" id="UP000199393">
    <property type="component" value="Chromosome I"/>
</dbReference>
<dbReference type="InterPro" id="IPR016181">
    <property type="entry name" value="Acyl_CoA_acyltransferase"/>
</dbReference>
<dbReference type="Pfam" id="PF00583">
    <property type="entry name" value="Acetyltransf_1"/>
    <property type="match status" value="1"/>
</dbReference>
<proteinExistence type="predicted"/>
<sequence length="227" mass="23844">MKNLRDLIVRWQRGWGVARELPVAEDVGGALRVRCMQPGRAIEYVALDAGKDVASLATLAELVAGEDEVTWLTVPTTEPAKAASALTAAGLTVLKHSEKLMTADLRGHQQNTPSAPYRLLTQVDSYGGGSVVTATVRHESGDVGARGTMGLAGTDAVADRIETLPAHRRKGLASAVMGALARSAVEEGAEHGILIASEDGQRLYLALGWQPVADVLIATTPGNTYPS</sequence>
<keyword evidence="3" id="KW-1185">Reference proteome</keyword>
<name>A0A1C3MX25_9ACTN</name>
<reference evidence="3" key="1">
    <citation type="submission" date="2016-06" db="EMBL/GenBank/DDBJ databases">
        <authorList>
            <person name="Varghese N."/>
        </authorList>
    </citation>
    <scope>NUCLEOTIDE SEQUENCE [LARGE SCALE GENOMIC DNA]</scope>
    <source>
        <strain evidence="3">DSM 45344</strain>
    </source>
</reference>
<dbReference type="InterPro" id="IPR000182">
    <property type="entry name" value="GNAT_dom"/>
</dbReference>
<gene>
    <name evidence="2" type="ORF">GA0070620_0347</name>
</gene>
<dbReference type="EMBL" id="LT598496">
    <property type="protein sequence ID" value="SBV24882.1"/>
    <property type="molecule type" value="Genomic_DNA"/>
</dbReference>
<feature type="domain" description="N-acetyltransferase" evidence="1">
    <location>
        <begin position="91"/>
        <end position="227"/>
    </location>
</feature>